<dbReference type="Proteomes" id="UP000647133">
    <property type="component" value="Unassembled WGS sequence"/>
</dbReference>
<comment type="caution">
    <text evidence="4">The sequence shown here is derived from an EMBL/GenBank/DDBJ whole genome shotgun (WGS) entry which is preliminary data.</text>
</comment>
<dbReference type="InterPro" id="IPR040234">
    <property type="entry name" value="QC/QCL"/>
</dbReference>
<gene>
    <name evidence="4" type="ORF">IFO69_06560</name>
</gene>
<dbReference type="RefSeq" id="WP_192009272.1">
    <property type="nucleotide sequence ID" value="NZ_JACYTQ010000002.1"/>
</dbReference>
<sequence length="329" mass="36935">MKNNLVWAIVLLWFLGACGDHKSEVVVEEPQVEVALSDVPVFNVDSAYQYIQDQVDFGPRVPNTESHKATAAWLQDKFKSFGLGVEVQEFEAEAYDGKKLELMNIIASFNPSAKKRVILAAHWDTRRIADKDTERINEPIDGANDGASGVGVLLEIARSISNAELKPDIGIDFILFDGEDDGKPESAKGGTDDAKWWCLGSQYWSRNPHERGYAAYYGILVDMVGAKGARFYKEGVSQQYAKGIVTKVWNFAHSIGHSDFFQMRDSHAITDDHIPVNEIARIPMIDIIDYSPDFGFGRYHHKHSDNMEVIDKRTLKAVGETVLFTIYQE</sequence>
<dbReference type="PANTHER" id="PTHR12283:SF6">
    <property type="entry name" value="GLUTAMINYL-PEPTIDE CYCLOTRANSFERASE-RELATED"/>
    <property type="match status" value="1"/>
</dbReference>
<organism evidence="4 5">
    <name type="scientific">Echinicola arenosa</name>
    <dbReference type="NCBI Taxonomy" id="2774144"/>
    <lineage>
        <taxon>Bacteria</taxon>
        <taxon>Pseudomonadati</taxon>
        <taxon>Bacteroidota</taxon>
        <taxon>Cytophagia</taxon>
        <taxon>Cytophagales</taxon>
        <taxon>Cyclobacteriaceae</taxon>
        <taxon>Echinicola</taxon>
    </lineage>
</organism>
<reference evidence="4 5" key="1">
    <citation type="submission" date="2020-09" db="EMBL/GenBank/DDBJ databases">
        <title>Echinicola sp. CAU 1574 isolated from sand of Sido Beach.</title>
        <authorList>
            <person name="Kim W."/>
        </authorList>
    </citation>
    <scope>NUCLEOTIDE SEQUENCE [LARGE SCALE GENOMIC DNA]</scope>
    <source>
        <strain evidence="4 5">CAU 1574</strain>
    </source>
</reference>
<evidence type="ECO:0000313" key="5">
    <source>
        <dbReference type="Proteomes" id="UP000647133"/>
    </source>
</evidence>
<dbReference type="InterPro" id="IPR007484">
    <property type="entry name" value="Peptidase_M28"/>
</dbReference>
<keyword evidence="2" id="KW-0012">Acyltransferase</keyword>
<keyword evidence="1" id="KW-0808">Transferase</keyword>
<protein>
    <submittedName>
        <fullName evidence="4">M28 family peptidase</fullName>
    </submittedName>
</protein>
<dbReference type="Pfam" id="PF04389">
    <property type="entry name" value="Peptidase_M28"/>
    <property type="match status" value="1"/>
</dbReference>
<keyword evidence="5" id="KW-1185">Reference proteome</keyword>
<dbReference type="SUPFAM" id="SSF53187">
    <property type="entry name" value="Zn-dependent exopeptidases"/>
    <property type="match status" value="1"/>
</dbReference>
<dbReference type="PROSITE" id="PS51257">
    <property type="entry name" value="PROKAR_LIPOPROTEIN"/>
    <property type="match status" value="1"/>
</dbReference>
<feature type="domain" description="Peptidase M28" evidence="3">
    <location>
        <begin position="104"/>
        <end position="323"/>
    </location>
</feature>
<accession>A0ABR9AKH4</accession>
<name>A0ABR9AKH4_9BACT</name>
<dbReference type="PANTHER" id="PTHR12283">
    <property type="entry name" value="GLUTAMINYL-PEPTIDE CYCLOTRANSFERASE"/>
    <property type="match status" value="1"/>
</dbReference>
<evidence type="ECO:0000256" key="1">
    <source>
        <dbReference type="ARBA" id="ARBA00022679"/>
    </source>
</evidence>
<proteinExistence type="predicted"/>
<evidence type="ECO:0000259" key="3">
    <source>
        <dbReference type="Pfam" id="PF04389"/>
    </source>
</evidence>
<dbReference type="Gene3D" id="3.40.630.10">
    <property type="entry name" value="Zn peptidases"/>
    <property type="match status" value="1"/>
</dbReference>
<evidence type="ECO:0000256" key="2">
    <source>
        <dbReference type="ARBA" id="ARBA00023315"/>
    </source>
</evidence>
<evidence type="ECO:0000313" key="4">
    <source>
        <dbReference type="EMBL" id="MBD8488405.1"/>
    </source>
</evidence>
<dbReference type="EMBL" id="JACYTQ010000002">
    <property type="protein sequence ID" value="MBD8488405.1"/>
    <property type="molecule type" value="Genomic_DNA"/>
</dbReference>